<reference evidence="2 3" key="1">
    <citation type="submission" date="2023-10" db="EMBL/GenBank/DDBJ databases">
        <title>Description of Microbulbifer bruguierae sp. nov., isolated from the sediments of mangrove plant Bruguiera sexangula and comparative genomic analyses of the genus Microbulbifer.</title>
        <authorList>
            <person name="Long M."/>
        </authorList>
    </citation>
    <scope>NUCLEOTIDE SEQUENCE [LARGE SCALE GENOMIC DNA]</scope>
    <source>
        <strain evidence="2 3">SPO729</strain>
    </source>
</reference>
<keyword evidence="1" id="KW-1133">Transmembrane helix</keyword>
<gene>
    <name evidence="2" type="ORF">R5R33_16550</name>
</gene>
<evidence type="ECO:0000256" key="1">
    <source>
        <dbReference type="SAM" id="Phobius"/>
    </source>
</evidence>
<proteinExistence type="predicted"/>
<protein>
    <submittedName>
        <fullName evidence="2">Uncharacterized protein</fullName>
    </submittedName>
</protein>
<keyword evidence="1" id="KW-0812">Transmembrane</keyword>
<dbReference type="AlphaFoldDB" id="A0AAU0MX81"/>
<accession>A0AAU0MX81</accession>
<keyword evidence="3" id="KW-1185">Reference proteome</keyword>
<dbReference type="Proteomes" id="UP001302477">
    <property type="component" value="Chromosome"/>
</dbReference>
<evidence type="ECO:0000313" key="3">
    <source>
        <dbReference type="Proteomes" id="UP001302477"/>
    </source>
</evidence>
<feature type="transmembrane region" description="Helical" evidence="1">
    <location>
        <begin position="21"/>
        <end position="39"/>
    </location>
</feature>
<keyword evidence="1" id="KW-0472">Membrane</keyword>
<dbReference type="RefSeq" id="WP_318953805.1">
    <property type="nucleotide sequence ID" value="NZ_CP137555.1"/>
</dbReference>
<name>A0AAU0MX81_9GAMM</name>
<sequence>MNNRLLYRQEDRKTLRKLATWIGCMMTLTVIILLGILLLN</sequence>
<dbReference type="EMBL" id="CP137555">
    <property type="protein sequence ID" value="WOX05332.1"/>
    <property type="molecule type" value="Genomic_DNA"/>
</dbReference>
<organism evidence="2 3">
    <name type="scientific">Microbulbifer pacificus</name>
    <dbReference type="NCBI Taxonomy" id="407164"/>
    <lineage>
        <taxon>Bacteria</taxon>
        <taxon>Pseudomonadati</taxon>
        <taxon>Pseudomonadota</taxon>
        <taxon>Gammaproteobacteria</taxon>
        <taxon>Cellvibrionales</taxon>
        <taxon>Microbulbiferaceae</taxon>
        <taxon>Microbulbifer</taxon>
    </lineage>
</organism>
<evidence type="ECO:0000313" key="2">
    <source>
        <dbReference type="EMBL" id="WOX05332.1"/>
    </source>
</evidence>
<dbReference type="KEGG" id="mpaf:R5R33_16550"/>